<reference evidence="1" key="1">
    <citation type="journal article" date="2015" name="Proc. Natl. Acad. Sci. U.S.A.">
        <title>Networks of energetic and metabolic interactions define dynamics in microbial communities.</title>
        <authorList>
            <person name="Embree M."/>
            <person name="Liu J.K."/>
            <person name="Al-Bassam M.M."/>
            <person name="Zengler K."/>
        </authorList>
    </citation>
    <scope>NUCLEOTIDE SEQUENCE</scope>
</reference>
<proteinExistence type="predicted"/>
<protein>
    <submittedName>
        <fullName evidence="1">Uncharacterized protein</fullName>
    </submittedName>
</protein>
<organism evidence="1">
    <name type="scientific">hydrocarbon metagenome</name>
    <dbReference type="NCBI Taxonomy" id="938273"/>
    <lineage>
        <taxon>unclassified sequences</taxon>
        <taxon>metagenomes</taxon>
        <taxon>ecological metagenomes</taxon>
    </lineage>
</organism>
<evidence type="ECO:0000313" key="1">
    <source>
        <dbReference type="EMBL" id="KUG17643.1"/>
    </source>
</evidence>
<dbReference type="EMBL" id="LNQE01001428">
    <property type="protein sequence ID" value="KUG17643.1"/>
    <property type="molecule type" value="Genomic_DNA"/>
</dbReference>
<comment type="caution">
    <text evidence="1">The sequence shown here is derived from an EMBL/GenBank/DDBJ whole genome shotgun (WGS) entry which is preliminary data.</text>
</comment>
<name>A0A0W8F9V1_9ZZZZ</name>
<gene>
    <name evidence="1" type="ORF">ASZ90_012680</name>
</gene>
<accession>A0A0W8F9V1</accession>
<sequence length="44" mass="4980">MVYNALNTDLISELSRRILVYPIAGIRKGFQSILHLFGLGVCWT</sequence>
<dbReference type="AlphaFoldDB" id="A0A0W8F9V1"/>